<dbReference type="GeneID" id="90039340"/>
<proteinExistence type="predicted"/>
<comment type="caution">
    <text evidence="1">The sequence shown here is derived from an EMBL/GenBank/DDBJ whole genome shotgun (WGS) entry which is preliminary data.</text>
</comment>
<organism evidence="1 2">
    <name type="scientific">Myxozyma melibiosi</name>
    <dbReference type="NCBI Taxonomy" id="54550"/>
    <lineage>
        <taxon>Eukaryota</taxon>
        <taxon>Fungi</taxon>
        <taxon>Dikarya</taxon>
        <taxon>Ascomycota</taxon>
        <taxon>Saccharomycotina</taxon>
        <taxon>Lipomycetes</taxon>
        <taxon>Lipomycetales</taxon>
        <taxon>Lipomycetaceae</taxon>
        <taxon>Myxozyma</taxon>
    </lineage>
</organism>
<dbReference type="Pfam" id="PF07173">
    <property type="entry name" value="GRDP-like"/>
    <property type="match status" value="1"/>
</dbReference>
<dbReference type="InterPro" id="IPR009836">
    <property type="entry name" value="GRDP-like"/>
</dbReference>
<evidence type="ECO:0000313" key="2">
    <source>
        <dbReference type="Proteomes" id="UP001498771"/>
    </source>
</evidence>
<accession>A0ABR1F004</accession>
<dbReference type="RefSeq" id="XP_064765431.1">
    <property type="nucleotide sequence ID" value="XM_064913828.1"/>
</dbReference>
<reference evidence="1 2" key="1">
    <citation type="submission" date="2024-03" db="EMBL/GenBank/DDBJ databases">
        <title>Genome-scale model development and genomic sequencing of the oleaginous clade Lipomyces.</title>
        <authorList>
            <consortium name="Lawrence Berkeley National Laboratory"/>
            <person name="Czajka J.J."/>
            <person name="Han Y."/>
            <person name="Kim J."/>
            <person name="Mondo S.J."/>
            <person name="Hofstad B.A."/>
            <person name="Robles A."/>
            <person name="Haridas S."/>
            <person name="Riley R."/>
            <person name="LaButti K."/>
            <person name="Pangilinan J."/>
            <person name="Andreopoulos W."/>
            <person name="Lipzen A."/>
            <person name="Yan J."/>
            <person name="Wang M."/>
            <person name="Ng V."/>
            <person name="Grigoriev I.V."/>
            <person name="Spatafora J.W."/>
            <person name="Magnuson J.K."/>
            <person name="Baker S.E."/>
            <person name="Pomraning K.R."/>
        </authorList>
    </citation>
    <scope>NUCLEOTIDE SEQUENCE [LARGE SCALE GENOMIC DNA]</scope>
    <source>
        <strain evidence="1 2">Phaff 52-87</strain>
    </source>
</reference>
<dbReference type="EMBL" id="JBBJBU010000018">
    <property type="protein sequence ID" value="KAK7202398.1"/>
    <property type="molecule type" value="Genomic_DNA"/>
</dbReference>
<protein>
    <submittedName>
        <fullName evidence="1">Uncharacterized protein</fullName>
    </submittedName>
</protein>
<evidence type="ECO:0000313" key="1">
    <source>
        <dbReference type="EMBL" id="KAK7202398.1"/>
    </source>
</evidence>
<dbReference type="Proteomes" id="UP001498771">
    <property type="component" value="Unassembled WGS sequence"/>
</dbReference>
<gene>
    <name evidence="1" type="ORF">BZA70DRAFT_286073</name>
</gene>
<dbReference type="PANTHER" id="PTHR34365">
    <property type="entry name" value="ENOLASE (DUF1399)"/>
    <property type="match status" value="1"/>
</dbReference>
<keyword evidence="2" id="KW-1185">Reference proteome</keyword>
<name>A0ABR1F004_9ASCO</name>
<dbReference type="PANTHER" id="PTHR34365:SF7">
    <property type="entry name" value="GLYCINE-RICH DOMAIN-CONTAINING PROTEIN 1"/>
    <property type="match status" value="1"/>
</dbReference>
<sequence length="654" mass="74086">MSSLDALASIIYKTTFGTISLAPFSTTRQTVVTKIDEALKSRPEGDILPLPYAARNLPPEIFRHFPDDAFPNEHEIVSHLQLLQVFRDTKLYIMKCEGLFETRDSKHDPIPRLTPEDRWAIYIAKAVERYTRWFEGLPSEPFSVRLRFMSGFTEGLKADQLPPIDVLMVWHAHMLHPRAYWDDCWRSSRQAAYFAMPFPWDEINHVIRPASADPNGPLAYDPPLDAHQNFETKTGAAFDIDRDVIPKRLKCHNCLENEIVVPWWQEDGSGWAQDKFSKVCPKCGIKISKEGIAAMQFLEDFKTLSRDGIPMKGTFFDTYGLENSHQYCHSGFANHLLGRKFRPEKLTIGEGEGLDKIRVEISKSAIYGKDLVIEQFNTRPVYREGHEDVLRRMLIRYDDNPTKFAINLKSAIVNQCGFVDNILALSYLSSPFRHETLSRAVERLLKFFVLLRENPDNSLAPPMDVDLVWHTLQLNPKIYFAMSLKITGTLVDHDDSISEKRASSSVSKGASLWKSRFRDDPLGYESCTCVFCEAERELQQSLKLKKAAKLDGKDIDEFYGRACETAWLNGSTDVRRLSPSTAADGRKPADFRHPYVAFTPEGVSKHASQMDYPAAKCVALPFLHVRGAVSGTRRIGTSGGTNMIALESIGFGMS</sequence>